<gene>
    <name evidence="1" type="ORF">GCM10007857_90040</name>
</gene>
<accession>A0ABQ6BFH3</accession>
<dbReference type="EMBL" id="BSOW01000080">
    <property type="protein sequence ID" value="GLR92281.1"/>
    <property type="molecule type" value="Genomic_DNA"/>
</dbReference>
<dbReference type="Proteomes" id="UP001156905">
    <property type="component" value="Unassembled WGS sequence"/>
</dbReference>
<name>A0ABQ6BFH3_9BRAD</name>
<reference evidence="2" key="1">
    <citation type="journal article" date="2019" name="Int. J. Syst. Evol. Microbiol.">
        <title>The Global Catalogue of Microorganisms (GCM) 10K type strain sequencing project: providing services to taxonomists for standard genome sequencing and annotation.</title>
        <authorList>
            <consortium name="The Broad Institute Genomics Platform"/>
            <consortium name="The Broad Institute Genome Sequencing Center for Infectious Disease"/>
            <person name="Wu L."/>
            <person name="Ma J."/>
        </authorList>
    </citation>
    <scope>NUCLEOTIDE SEQUENCE [LARGE SCALE GENOMIC DNA]</scope>
    <source>
        <strain evidence="2">NBRC 102520</strain>
    </source>
</reference>
<proteinExistence type="predicted"/>
<evidence type="ECO:0000313" key="2">
    <source>
        <dbReference type="Proteomes" id="UP001156905"/>
    </source>
</evidence>
<sequence>MDLRPFFVGVVALDKLAIAPLAVVFQSEPYRIEKLLLTKGLGQDFISAELHGLHRDANVRMAADENDGT</sequence>
<organism evidence="1 2">
    <name type="scientific">Bradyrhizobium iriomotense</name>
    <dbReference type="NCBI Taxonomy" id="441950"/>
    <lineage>
        <taxon>Bacteria</taxon>
        <taxon>Pseudomonadati</taxon>
        <taxon>Pseudomonadota</taxon>
        <taxon>Alphaproteobacteria</taxon>
        <taxon>Hyphomicrobiales</taxon>
        <taxon>Nitrobacteraceae</taxon>
        <taxon>Bradyrhizobium</taxon>
    </lineage>
</organism>
<comment type="caution">
    <text evidence="1">The sequence shown here is derived from an EMBL/GenBank/DDBJ whole genome shotgun (WGS) entry which is preliminary data.</text>
</comment>
<evidence type="ECO:0000313" key="1">
    <source>
        <dbReference type="EMBL" id="GLR92281.1"/>
    </source>
</evidence>
<protein>
    <submittedName>
        <fullName evidence="1">Uncharacterized protein</fullName>
    </submittedName>
</protein>
<keyword evidence="2" id="KW-1185">Reference proteome</keyword>